<evidence type="ECO:0000313" key="1">
    <source>
        <dbReference type="EMBL" id="RHD54097.1"/>
    </source>
</evidence>
<sequence length="52" mass="5739">MKKNDLKTLGIEELKNVSGGVAPGPNGEGCTEHWLPDFLKDKTLLEFLRLGK</sequence>
<dbReference type="AlphaFoldDB" id="A0A414FTI6"/>
<name>A0A414FTI6_9BACT</name>
<organism evidence="1 2">
    <name type="scientific">Phocaeicola plebeius</name>
    <dbReference type="NCBI Taxonomy" id="310297"/>
    <lineage>
        <taxon>Bacteria</taxon>
        <taxon>Pseudomonadati</taxon>
        <taxon>Bacteroidota</taxon>
        <taxon>Bacteroidia</taxon>
        <taxon>Bacteroidales</taxon>
        <taxon>Bacteroidaceae</taxon>
        <taxon>Phocaeicola</taxon>
    </lineage>
</organism>
<proteinExistence type="predicted"/>
<accession>A0A414FTI6</accession>
<reference evidence="1 2" key="1">
    <citation type="submission" date="2018-08" db="EMBL/GenBank/DDBJ databases">
        <title>A genome reference for cultivated species of the human gut microbiota.</title>
        <authorList>
            <person name="Zou Y."/>
            <person name="Xue W."/>
            <person name="Luo G."/>
        </authorList>
    </citation>
    <scope>NUCLEOTIDE SEQUENCE [LARGE SCALE GENOMIC DNA]</scope>
    <source>
        <strain evidence="1 2">AM31-10</strain>
    </source>
</reference>
<dbReference type="EMBL" id="QSJG01000016">
    <property type="protein sequence ID" value="RHD54097.1"/>
    <property type="molecule type" value="Genomic_DNA"/>
</dbReference>
<protein>
    <submittedName>
        <fullName evidence="1">Bacteriocin</fullName>
    </submittedName>
</protein>
<dbReference type="RefSeq" id="WP_118164930.1">
    <property type="nucleotide sequence ID" value="NZ_DBFVOX010000011.1"/>
</dbReference>
<dbReference type="NCBIfam" id="TIGR01847">
    <property type="entry name" value="bacteriocin_sig"/>
    <property type="match status" value="1"/>
</dbReference>
<evidence type="ECO:0000313" key="2">
    <source>
        <dbReference type="Proteomes" id="UP000284361"/>
    </source>
</evidence>
<comment type="caution">
    <text evidence="1">The sequence shown here is derived from an EMBL/GenBank/DDBJ whole genome shotgun (WGS) entry which is preliminary data.</text>
</comment>
<dbReference type="Proteomes" id="UP000284361">
    <property type="component" value="Unassembled WGS sequence"/>
</dbReference>
<gene>
    <name evidence="1" type="ORF">DW789_08830</name>
</gene>
<dbReference type="InterPro" id="IPR010133">
    <property type="entry name" value="Bacteriocin_signal_seq"/>
</dbReference>